<keyword evidence="2" id="KW-1185">Reference proteome</keyword>
<evidence type="ECO:0000313" key="1">
    <source>
        <dbReference type="EMBL" id="MBA0087261.1"/>
    </source>
</evidence>
<dbReference type="Proteomes" id="UP000567293">
    <property type="component" value="Unassembled WGS sequence"/>
</dbReference>
<proteinExistence type="predicted"/>
<organism evidence="1 2">
    <name type="scientific">Candidatus Acidiferrum panamense</name>
    <dbReference type="NCBI Taxonomy" id="2741543"/>
    <lineage>
        <taxon>Bacteria</taxon>
        <taxon>Pseudomonadati</taxon>
        <taxon>Acidobacteriota</taxon>
        <taxon>Terriglobia</taxon>
        <taxon>Candidatus Acidiferrales</taxon>
        <taxon>Candidatus Acidiferrum</taxon>
    </lineage>
</organism>
<dbReference type="EMBL" id="JACDQQ010001914">
    <property type="protein sequence ID" value="MBA0087261.1"/>
    <property type="molecule type" value="Genomic_DNA"/>
</dbReference>
<accession>A0A7V8NTU6</accession>
<dbReference type="InterPro" id="IPR036888">
    <property type="entry name" value="DNA_integrity_DisA_N_sf"/>
</dbReference>
<gene>
    <name evidence="1" type="ORF">HRJ53_19935</name>
</gene>
<dbReference type="Gene3D" id="3.40.1700.10">
    <property type="entry name" value="DNA integrity scanning protein, DisA, N-terminal domain"/>
    <property type="match status" value="1"/>
</dbReference>
<sequence length="234" mass="25833">MVELVDMQEWAQPFSQMQLPVPTTRRYRTHCQATLCGGHVCLVLTPNGEIKIFGDGVQLFNFFDGRWRLTDAVSKYQAWEAAIGSKDLAERLFSAGLNLAEHRRGGMFVVLEDPKHARHLVSGPDLLETDPGNRGGAKNLLHYLLRKTRANELSPAVLESIAQIDGSVVLDRDSKLLAFGAILRHRPPADDNEDIGEGGRTAAAIGASQFGHVLMISEGGQLSFYWKGHCVWTL</sequence>
<dbReference type="AlphaFoldDB" id="A0A7V8NTU6"/>
<comment type="caution">
    <text evidence="1">The sequence shown here is derived from an EMBL/GenBank/DDBJ whole genome shotgun (WGS) entry which is preliminary data.</text>
</comment>
<reference evidence="1" key="1">
    <citation type="submission" date="2020-06" db="EMBL/GenBank/DDBJ databases">
        <title>Legume-microbial interactions unlock mineral nutrients during tropical forest succession.</title>
        <authorList>
            <person name="Epihov D.Z."/>
        </authorList>
    </citation>
    <scope>NUCLEOTIDE SEQUENCE [LARGE SCALE GENOMIC DNA]</scope>
    <source>
        <strain evidence="1">Pan2503</strain>
    </source>
</reference>
<dbReference type="SUPFAM" id="SSF143597">
    <property type="entry name" value="YojJ-like"/>
    <property type="match status" value="1"/>
</dbReference>
<protein>
    <recommendedName>
        <fullName evidence="3">DAC domain-containing protein</fullName>
    </recommendedName>
</protein>
<evidence type="ECO:0000313" key="2">
    <source>
        <dbReference type="Proteomes" id="UP000567293"/>
    </source>
</evidence>
<name>A0A7V8NTU6_9BACT</name>
<evidence type="ECO:0008006" key="3">
    <source>
        <dbReference type="Google" id="ProtNLM"/>
    </source>
</evidence>